<keyword evidence="3" id="KW-1185">Reference proteome</keyword>
<comment type="caution">
    <text evidence="2">The sequence shown here is derived from an EMBL/GenBank/DDBJ whole genome shotgun (WGS) entry which is preliminary data.</text>
</comment>
<gene>
    <name evidence="2" type="ORF">NLF92_09380</name>
</gene>
<protein>
    <submittedName>
        <fullName evidence="2">Uncharacterized protein</fullName>
    </submittedName>
</protein>
<organism evidence="2 3">
    <name type="scientific">Opacimonas viscosa</name>
    <dbReference type="NCBI Taxonomy" id="2961944"/>
    <lineage>
        <taxon>Bacteria</taxon>
        <taxon>Pseudomonadati</taxon>
        <taxon>Pseudomonadota</taxon>
        <taxon>Gammaproteobacteria</taxon>
        <taxon>Alteromonadales</taxon>
        <taxon>Alteromonadaceae</taxon>
        <taxon>Opacimonas</taxon>
    </lineage>
</organism>
<dbReference type="Proteomes" id="UP001165413">
    <property type="component" value="Unassembled WGS sequence"/>
</dbReference>
<dbReference type="RefSeq" id="WP_254101165.1">
    <property type="nucleotide sequence ID" value="NZ_JANATA010000016.1"/>
</dbReference>
<evidence type="ECO:0000313" key="3">
    <source>
        <dbReference type="Proteomes" id="UP001165413"/>
    </source>
</evidence>
<name>A0AA41X357_9ALTE</name>
<evidence type="ECO:0000256" key="1">
    <source>
        <dbReference type="SAM" id="SignalP"/>
    </source>
</evidence>
<feature type="signal peptide" evidence="1">
    <location>
        <begin position="1"/>
        <end position="19"/>
    </location>
</feature>
<sequence length="232" mass="27311">MKQSIGLVFTLLLSFLTYADDVVDKVYHPYVLPFEKDVEWRFMSRQNSSGNDLLQRVAFGHALSENLISEVFIVGERDQNGDFSMAAYELEFRWMLTEQGQYWVDWGMLLEVEKTHKSNEWEASIGLLNEKQWDRTSLTTNFIVKYLWGTDRSRKNNTEAELRMKWRYRLRPSLQPAIELYTDRNFLGLGPSLMGEARFSPRRRLKWEVAFISGLNGDSKDHTLRAALEYKF</sequence>
<dbReference type="AlphaFoldDB" id="A0AA41X357"/>
<keyword evidence="1" id="KW-0732">Signal</keyword>
<proteinExistence type="predicted"/>
<evidence type="ECO:0000313" key="2">
    <source>
        <dbReference type="EMBL" id="MCP3429153.1"/>
    </source>
</evidence>
<reference evidence="2" key="1">
    <citation type="submission" date="2022-07" db="EMBL/GenBank/DDBJ databases">
        <title>Characterization of the Novel Bacterium Alteromonas immobilis LMIT006 and Alteromonas gregis LMIT007.</title>
        <authorList>
            <person name="Lin X."/>
        </authorList>
    </citation>
    <scope>NUCLEOTIDE SEQUENCE</scope>
    <source>
        <strain evidence="2">LMIT007</strain>
    </source>
</reference>
<dbReference type="EMBL" id="JANATA010000016">
    <property type="protein sequence ID" value="MCP3429153.1"/>
    <property type="molecule type" value="Genomic_DNA"/>
</dbReference>
<feature type="chain" id="PRO_5041364182" evidence="1">
    <location>
        <begin position="20"/>
        <end position="232"/>
    </location>
</feature>
<accession>A0AA41X357</accession>